<gene>
    <name evidence="1" type="ORF">MNB_SV-3-1105</name>
</gene>
<dbReference type="InterPro" id="IPR023614">
    <property type="entry name" value="Porin_dom_sf"/>
</dbReference>
<accession>A0A1W1C7X7</accession>
<name>A0A1W1C7X7_9ZZZZ</name>
<sequence>MKLTKLSLVAVLAVSSAFAGGDIAPLEPTVETPVITDLGKETTIAGKLTGYYITDDSKPFDDMFGDHAQMAAAVTLDVSHKLFENVSLNFGVTGYFNAFKQKNQTDVFGNGTGYFEGKKNGAIFNVANITATLNDTTFVLGRQLIDSPMLGGFDWLLAPGAFEAYTVVNNSISNVTLVGTYVNKYRANNSGPDFAKLSDSNYAFGAAYDDKTLNGSLWYYHIDAANYTQVYLDAGYNFGSVNVAAQYVATNYDLGKDSNAYGIKVATKLANFDLSAAYNHNADKEVGYVGRDTLYTSSWNSFAANDIGSSWKIDAATKFAGISTELSYADYNQAGNEFDAIFGYDITKSISLDAIYSNTKYAENDDASNAFEFIANYEF</sequence>
<proteinExistence type="predicted"/>
<evidence type="ECO:0008006" key="2">
    <source>
        <dbReference type="Google" id="ProtNLM"/>
    </source>
</evidence>
<protein>
    <recommendedName>
        <fullName evidence="2">Porin</fullName>
    </recommendedName>
</protein>
<dbReference type="Gene3D" id="2.40.160.10">
    <property type="entry name" value="Porin"/>
    <property type="match status" value="1"/>
</dbReference>
<dbReference type="EMBL" id="FPHI01000022">
    <property type="protein sequence ID" value="SFV61857.1"/>
    <property type="molecule type" value="Genomic_DNA"/>
</dbReference>
<evidence type="ECO:0000313" key="1">
    <source>
        <dbReference type="EMBL" id="SFV61857.1"/>
    </source>
</evidence>
<organism evidence="1">
    <name type="scientific">hydrothermal vent metagenome</name>
    <dbReference type="NCBI Taxonomy" id="652676"/>
    <lineage>
        <taxon>unclassified sequences</taxon>
        <taxon>metagenomes</taxon>
        <taxon>ecological metagenomes</taxon>
    </lineage>
</organism>
<dbReference type="AlphaFoldDB" id="A0A1W1C7X7"/>
<reference evidence="1" key="1">
    <citation type="submission" date="2016-10" db="EMBL/GenBank/DDBJ databases">
        <authorList>
            <person name="de Groot N.N."/>
        </authorList>
    </citation>
    <scope>NUCLEOTIDE SEQUENCE</scope>
</reference>